<feature type="compositionally biased region" description="Basic and acidic residues" evidence="1">
    <location>
        <begin position="23"/>
        <end position="38"/>
    </location>
</feature>
<accession>A0ABW4JVC3</accession>
<feature type="region of interest" description="Disordered" evidence="1">
    <location>
        <begin position="1"/>
        <end position="121"/>
    </location>
</feature>
<proteinExistence type="predicted"/>
<evidence type="ECO:0000256" key="1">
    <source>
        <dbReference type="SAM" id="MobiDB-lite"/>
    </source>
</evidence>
<evidence type="ECO:0000313" key="2">
    <source>
        <dbReference type="EMBL" id="MFD1695890.1"/>
    </source>
</evidence>
<dbReference type="EMBL" id="JBHUFA010000002">
    <property type="protein sequence ID" value="MFD1695890.1"/>
    <property type="molecule type" value="Genomic_DNA"/>
</dbReference>
<dbReference type="Proteomes" id="UP001597327">
    <property type="component" value="Unassembled WGS sequence"/>
</dbReference>
<evidence type="ECO:0008006" key="4">
    <source>
        <dbReference type="Google" id="ProtNLM"/>
    </source>
</evidence>
<comment type="caution">
    <text evidence="2">The sequence shown here is derived from an EMBL/GenBank/DDBJ whole genome shotgun (WGS) entry which is preliminary data.</text>
</comment>
<feature type="compositionally biased region" description="Acidic residues" evidence="1">
    <location>
        <begin position="204"/>
        <end position="216"/>
    </location>
</feature>
<reference evidence="3" key="1">
    <citation type="journal article" date="2019" name="Int. J. Syst. Evol. Microbiol.">
        <title>The Global Catalogue of Microorganisms (GCM) 10K type strain sequencing project: providing services to taxonomists for standard genome sequencing and annotation.</title>
        <authorList>
            <consortium name="The Broad Institute Genomics Platform"/>
            <consortium name="The Broad Institute Genome Sequencing Center for Infectious Disease"/>
            <person name="Wu L."/>
            <person name="Ma J."/>
        </authorList>
    </citation>
    <scope>NUCLEOTIDE SEQUENCE [LARGE SCALE GENOMIC DNA]</scope>
    <source>
        <strain evidence="3">JCM 3369</strain>
    </source>
</reference>
<gene>
    <name evidence="2" type="ORF">ACFSC7_10220</name>
</gene>
<feature type="compositionally biased region" description="Basic and acidic residues" evidence="1">
    <location>
        <begin position="47"/>
        <end position="65"/>
    </location>
</feature>
<organism evidence="2 3">
    <name type="scientific">Roseibium aestuarii</name>
    <dbReference type="NCBI Taxonomy" id="2600299"/>
    <lineage>
        <taxon>Bacteria</taxon>
        <taxon>Pseudomonadati</taxon>
        <taxon>Pseudomonadota</taxon>
        <taxon>Alphaproteobacteria</taxon>
        <taxon>Hyphomicrobiales</taxon>
        <taxon>Stappiaceae</taxon>
        <taxon>Roseibium</taxon>
    </lineage>
</organism>
<feature type="region of interest" description="Disordered" evidence="1">
    <location>
        <begin position="197"/>
        <end position="238"/>
    </location>
</feature>
<evidence type="ECO:0000313" key="3">
    <source>
        <dbReference type="Proteomes" id="UP001597327"/>
    </source>
</evidence>
<sequence length="238" mass="25515">MTKSATPLKSTGKPAGATAIKTASEKNEASRERADESKAPPVAGTPAHEREQTGADEKGALDKARSQTAQAVRQVSDAASSTRKRAAEVTGQMAEQASARLHSARSTLEESYETGTARAREAYDTTTRRAADFAREHPFALGAMGLVAGFALGALLPRTSREDRAFGERRDTLLHKAARTGEEALRQGRVKAEETLRTLREDDGMTDEERLEEGLEDTFPASDPVAATSITGFGVQRN</sequence>
<feature type="compositionally biased region" description="Polar residues" evidence="1">
    <location>
        <begin position="66"/>
        <end position="81"/>
    </location>
</feature>
<dbReference type="RefSeq" id="WP_149893856.1">
    <property type="nucleotide sequence ID" value="NZ_JBHUFA010000002.1"/>
</dbReference>
<name>A0ABW4JVC3_9HYPH</name>
<protein>
    <recommendedName>
        <fullName evidence="4">ElaB/YqjD/DUF883 family membrane-anchored ribosome-binding protein</fullName>
    </recommendedName>
</protein>
<keyword evidence="3" id="KW-1185">Reference proteome</keyword>